<dbReference type="NCBIfam" id="TIGR00144">
    <property type="entry name" value="beta_RFAP_syn"/>
    <property type="match status" value="1"/>
</dbReference>
<keyword evidence="5" id="KW-1185">Reference proteome</keyword>
<dbReference type="InterPro" id="IPR020568">
    <property type="entry name" value="Ribosomal_Su5_D2-typ_SF"/>
</dbReference>
<gene>
    <name evidence="4" type="ORF">GCM10011335_28120</name>
</gene>
<dbReference type="SUPFAM" id="SSF54211">
    <property type="entry name" value="Ribosomal protein S5 domain 2-like"/>
    <property type="match status" value="1"/>
</dbReference>
<dbReference type="GO" id="GO:0016301">
    <property type="term" value="F:kinase activity"/>
    <property type="evidence" value="ECO:0007669"/>
    <property type="project" value="UniProtKB-KW"/>
</dbReference>
<accession>A0A917DBU9</accession>
<evidence type="ECO:0000259" key="3">
    <source>
        <dbReference type="Pfam" id="PF00288"/>
    </source>
</evidence>
<reference evidence="4" key="1">
    <citation type="journal article" date="2014" name="Int. J. Syst. Evol. Microbiol.">
        <title>Complete genome sequence of Corynebacterium casei LMG S-19264T (=DSM 44701T), isolated from a smear-ripened cheese.</title>
        <authorList>
            <consortium name="US DOE Joint Genome Institute (JGI-PGF)"/>
            <person name="Walter F."/>
            <person name="Albersmeier A."/>
            <person name="Kalinowski J."/>
            <person name="Ruckert C."/>
        </authorList>
    </citation>
    <scope>NUCLEOTIDE SEQUENCE</scope>
    <source>
        <strain evidence="4">CGMCC 1.15493</strain>
    </source>
</reference>
<evidence type="ECO:0000313" key="5">
    <source>
        <dbReference type="Proteomes" id="UP000613160"/>
    </source>
</evidence>
<evidence type="ECO:0000256" key="2">
    <source>
        <dbReference type="ARBA" id="ARBA00022777"/>
    </source>
</evidence>
<dbReference type="EMBL" id="BMJJ01000006">
    <property type="protein sequence ID" value="GGD23582.1"/>
    <property type="molecule type" value="Genomic_DNA"/>
</dbReference>
<reference evidence="4" key="2">
    <citation type="submission" date="2020-09" db="EMBL/GenBank/DDBJ databases">
        <authorList>
            <person name="Sun Q."/>
            <person name="Zhou Y."/>
        </authorList>
    </citation>
    <scope>NUCLEOTIDE SEQUENCE</scope>
    <source>
        <strain evidence="4">CGMCC 1.15493</strain>
    </source>
</reference>
<dbReference type="InterPro" id="IPR006204">
    <property type="entry name" value="GHMP_kinase_N_dom"/>
</dbReference>
<sequence>MPQPVATVSSPCRLSFTLIDLTGGSGRKNGMASMVVENPCFVCRVEPSAEMAVEDGPGLGEYRDIILAYLMKLRAALGGGAVRVRVERPIPTHSGFGSKTNTLLSVGKAYAAVHGMATPTDRLAEVAGRAGTSGGTVNLIDTGGFLVDGGHATPPGFAQAPNAYLLPSRYAGPGRRPPILIAKPFPDWPLLMILPDGEHIHGQAELDFFRDTLPIPAEESHRTAHMVLMRLAPAVAEQDYGAFCNALNAITFESHFKRRQIELQNDRLQHVVAHARDNGIDAIGMSSMGPVCFSVTQDPGRATAWLDGLIGRGIVRRYWFTRVANRPATVDVHTLSEA</sequence>
<proteinExistence type="predicted"/>
<dbReference type="RefSeq" id="WP_188851683.1">
    <property type="nucleotide sequence ID" value="NZ_BMJJ01000006.1"/>
</dbReference>
<organism evidence="4 5">
    <name type="scientific">Aureimonas glaciei</name>
    <dbReference type="NCBI Taxonomy" id="1776957"/>
    <lineage>
        <taxon>Bacteria</taxon>
        <taxon>Pseudomonadati</taxon>
        <taxon>Pseudomonadota</taxon>
        <taxon>Alphaproteobacteria</taxon>
        <taxon>Hyphomicrobiales</taxon>
        <taxon>Aurantimonadaceae</taxon>
        <taxon>Aureimonas</taxon>
    </lineage>
</organism>
<dbReference type="PANTHER" id="PTHR20861:SF6">
    <property type="entry name" value="BETA-RIBOFURANOSYLPHENOL 5'-PHOSPHATE SYNTHASE"/>
    <property type="match status" value="1"/>
</dbReference>
<dbReference type="GO" id="GO:0005524">
    <property type="term" value="F:ATP binding"/>
    <property type="evidence" value="ECO:0007669"/>
    <property type="project" value="InterPro"/>
</dbReference>
<dbReference type="Proteomes" id="UP000613160">
    <property type="component" value="Unassembled WGS sequence"/>
</dbReference>
<evidence type="ECO:0000256" key="1">
    <source>
        <dbReference type="ARBA" id="ARBA00022679"/>
    </source>
</evidence>
<protein>
    <recommendedName>
        <fullName evidence="3">GHMP kinase N-terminal domain-containing protein</fullName>
    </recommendedName>
</protein>
<dbReference type="Pfam" id="PF00288">
    <property type="entry name" value="GHMP_kinases_N"/>
    <property type="match status" value="1"/>
</dbReference>
<evidence type="ECO:0000313" key="4">
    <source>
        <dbReference type="EMBL" id="GGD23582.1"/>
    </source>
</evidence>
<dbReference type="PIRSF" id="PIRSF004884">
    <property type="entry name" value="Sugar_kin_arch"/>
    <property type="match status" value="1"/>
</dbReference>
<keyword evidence="2" id="KW-0418">Kinase</keyword>
<dbReference type="PANTHER" id="PTHR20861">
    <property type="entry name" value="HOMOSERINE/4-DIPHOSPHOCYTIDYL-2-C-METHYL-D-ERYTHRITOL KINASE"/>
    <property type="match status" value="1"/>
</dbReference>
<dbReference type="AlphaFoldDB" id="A0A917DBU9"/>
<dbReference type="InterPro" id="IPR004422">
    <property type="entry name" value="RFAP_synthase"/>
</dbReference>
<keyword evidence="1" id="KW-0808">Transferase</keyword>
<comment type="caution">
    <text evidence="4">The sequence shown here is derived from an EMBL/GenBank/DDBJ whole genome shotgun (WGS) entry which is preliminary data.</text>
</comment>
<name>A0A917DBU9_9HYPH</name>
<feature type="domain" description="GHMP kinase N-terminal" evidence="3">
    <location>
        <begin position="69"/>
        <end position="135"/>
    </location>
</feature>